<dbReference type="EMBL" id="NVWI01000003">
    <property type="protein sequence ID" value="PCJ42056.1"/>
    <property type="molecule type" value="Genomic_DNA"/>
</dbReference>
<dbReference type="CDD" id="cd16282">
    <property type="entry name" value="metallo-hydrolase-like_MBL-fold"/>
    <property type="match status" value="1"/>
</dbReference>
<evidence type="ECO:0000256" key="10">
    <source>
        <dbReference type="ARBA" id="ARBA00022801"/>
    </source>
</evidence>
<evidence type="ECO:0000256" key="13">
    <source>
        <dbReference type="SAM" id="SignalP"/>
    </source>
</evidence>
<dbReference type="Gene3D" id="3.60.15.10">
    <property type="entry name" value="Ribonuclease Z/Hydroxyacylglutathione hydrolase-like"/>
    <property type="match status" value="1"/>
</dbReference>
<keyword evidence="8 13" id="KW-0732">Signal</keyword>
<name>A0A2A5CFB4_9GAMM</name>
<protein>
    <recommendedName>
        <fullName evidence="6">beta-lactamase</fullName>
        <ecNumber evidence="6">3.5.2.6</ecNumber>
    </recommendedName>
</protein>
<keyword evidence="10 15" id="KW-0378">Hydrolase</keyword>
<evidence type="ECO:0000259" key="14">
    <source>
        <dbReference type="SMART" id="SM00849"/>
    </source>
</evidence>
<dbReference type="InterPro" id="IPR001279">
    <property type="entry name" value="Metallo-B-lactamas"/>
</dbReference>
<dbReference type="GO" id="GO:0008800">
    <property type="term" value="F:beta-lactamase activity"/>
    <property type="evidence" value="ECO:0007669"/>
    <property type="project" value="UniProtKB-EC"/>
</dbReference>
<gene>
    <name evidence="15" type="ORF">COA71_05540</name>
</gene>
<comment type="subcellular location">
    <subcellularLocation>
        <location evidence="3">Periplasm</location>
    </subcellularLocation>
</comment>
<keyword evidence="7" id="KW-0479">Metal-binding</keyword>
<keyword evidence="11" id="KW-0862">Zinc</keyword>
<evidence type="ECO:0000313" key="16">
    <source>
        <dbReference type="Proteomes" id="UP000228987"/>
    </source>
</evidence>
<dbReference type="EC" id="3.5.2.6" evidence="6"/>
<dbReference type="Pfam" id="PF00753">
    <property type="entry name" value="Lactamase_B"/>
    <property type="match status" value="1"/>
</dbReference>
<organism evidence="15 16">
    <name type="scientific">SAR86 cluster bacterium</name>
    <dbReference type="NCBI Taxonomy" id="2030880"/>
    <lineage>
        <taxon>Bacteria</taxon>
        <taxon>Pseudomonadati</taxon>
        <taxon>Pseudomonadota</taxon>
        <taxon>Gammaproteobacteria</taxon>
        <taxon>SAR86 cluster</taxon>
    </lineage>
</organism>
<evidence type="ECO:0000256" key="7">
    <source>
        <dbReference type="ARBA" id="ARBA00022723"/>
    </source>
</evidence>
<comment type="subunit">
    <text evidence="5">Monomer.</text>
</comment>
<evidence type="ECO:0000256" key="8">
    <source>
        <dbReference type="ARBA" id="ARBA00022729"/>
    </source>
</evidence>
<dbReference type="GO" id="GO:0008270">
    <property type="term" value="F:zinc ion binding"/>
    <property type="evidence" value="ECO:0007669"/>
    <property type="project" value="InterPro"/>
</dbReference>
<dbReference type="GO" id="GO:0017001">
    <property type="term" value="P:antibiotic catabolic process"/>
    <property type="evidence" value="ECO:0007669"/>
    <property type="project" value="InterPro"/>
</dbReference>
<evidence type="ECO:0000256" key="4">
    <source>
        <dbReference type="ARBA" id="ARBA00005250"/>
    </source>
</evidence>
<comment type="caution">
    <text evidence="15">The sequence shown here is derived from an EMBL/GenBank/DDBJ whole genome shotgun (WGS) entry which is preliminary data.</text>
</comment>
<comment type="cofactor">
    <cofactor evidence="2">
        <name>Zn(2+)</name>
        <dbReference type="ChEBI" id="CHEBI:29105"/>
    </cofactor>
</comment>
<evidence type="ECO:0000256" key="6">
    <source>
        <dbReference type="ARBA" id="ARBA00012865"/>
    </source>
</evidence>
<evidence type="ECO:0000313" key="15">
    <source>
        <dbReference type="EMBL" id="PCJ42056.1"/>
    </source>
</evidence>
<evidence type="ECO:0000256" key="9">
    <source>
        <dbReference type="ARBA" id="ARBA00022764"/>
    </source>
</evidence>
<evidence type="ECO:0000256" key="11">
    <source>
        <dbReference type="ARBA" id="ARBA00022833"/>
    </source>
</evidence>
<keyword evidence="9" id="KW-0574">Periplasm</keyword>
<dbReference type="GO" id="GO:0042597">
    <property type="term" value="C:periplasmic space"/>
    <property type="evidence" value="ECO:0007669"/>
    <property type="project" value="UniProtKB-SubCell"/>
</dbReference>
<evidence type="ECO:0000256" key="1">
    <source>
        <dbReference type="ARBA" id="ARBA00001526"/>
    </source>
</evidence>
<dbReference type="AlphaFoldDB" id="A0A2A5CFB4"/>
<dbReference type="SUPFAM" id="SSF56281">
    <property type="entry name" value="Metallo-hydrolase/oxidoreductase"/>
    <property type="match status" value="1"/>
</dbReference>
<feature type="chain" id="PRO_5013037419" description="beta-lactamase" evidence="13">
    <location>
        <begin position="20"/>
        <end position="300"/>
    </location>
</feature>
<dbReference type="InterPro" id="IPR036866">
    <property type="entry name" value="RibonucZ/Hydroxyglut_hydro"/>
</dbReference>
<comment type="catalytic activity">
    <reaction evidence="1">
        <text>a beta-lactam + H2O = a substituted beta-amino acid</text>
        <dbReference type="Rhea" id="RHEA:20401"/>
        <dbReference type="ChEBI" id="CHEBI:15377"/>
        <dbReference type="ChEBI" id="CHEBI:35627"/>
        <dbReference type="ChEBI" id="CHEBI:140347"/>
        <dbReference type="EC" id="3.5.2.6"/>
    </reaction>
</comment>
<evidence type="ECO:0000256" key="2">
    <source>
        <dbReference type="ARBA" id="ARBA00001947"/>
    </source>
</evidence>
<reference evidence="16" key="1">
    <citation type="submission" date="2017-08" db="EMBL/GenBank/DDBJ databases">
        <title>A dynamic microbial community with high functional redundancy inhabits the cold, oxic subseafloor aquifer.</title>
        <authorList>
            <person name="Tully B.J."/>
            <person name="Wheat C.G."/>
            <person name="Glazer B.T."/>
            <person name="Huber J.A."/>
        </authorList>
    </citation>
    <scope>NUCLEOTIDE SEQUENCE [LARGE SCALE GENOMIC DNA]</scope>
</reference>
<dbReference type="PANTHER" id="PTHR42951">
    <property type="entry name" value="METALLO-BETA-LACTAMASE DOMAIN-CONTAINING"/>
    <property type="match status" value="1"/>
</dbReference>
<dbReference type="Proteomes" id="UP000228987">
    <property type="component" value="Unassembled WGS sequence"/>
</dbReference>
<dbReference type="SMART" id="SM00849">
    <property type="entry name" value="Lactamase_B"/>
    <property type="match status" value="1"/>
</dbReference>
<accession>A0A2A5CFB4</accession>
<comment type="similarity">
    <text evidence="4">Belongs to the metallo-beta-lactamase superfamily. Class-B beta-lactamase family.</text>
</comment>
<dbReference type="GO" id="GO:0046677">
    <property type="term" value="P:response to antibiotic"/>
    <property type="evidence" value="ECO:0007669"/>
    <property type="project" value="UniProtKB-KW"/>
</dbReference>
<evidence type="ECO:0000256" key="5">
    <source>
        <dbReference type="ARBA" id="ARBA00011245"/>
    </source>
</evidence>
<evidence type="ECO:0000256" key="12">
    <source>
        <dbReference type="ARBA" id="ARBA00023251"/>
    </source>
</evidence>
<dbReference type="InterPro" id="IPR001018">
    <property type="entry name" value="Beta-lactamase_class-B_CS"/>
</dbReference>
<evidence type="ECO:0000256" key="3">
    <source>
        <dbReference type="ARBA" id="ARBA00004418"/>
    </source>
</evidence>
<sequence>MLKKTLAAFILACSLPLQAQDFSGVQIESVRISDNFYVLYGAGGNIGVFAGEDGLIMIDSQYAALSERITDAIERISGDPIKFIINTHWHSDHTGGNANFSADGAVIVAHEYVKRRMSMEVFLPLYNNRTMPSPIGALPTVTFMQNISFHSGNETLTAIHVPNAHTDTDAFVHFGNANIIHMGDLLWTGSYPRIDAQHGGGSVEGVIKGLEQALELADGDTQFISGHGAIPEKGTAYVENYRAMLRTISNRVSNMIAEGMSQQQIIAARPTADFDADFLGDNAYIDAEMFTRIVYISLTQ</sequence>
<feature type="signal peptide" evidence="13">
    <location>
        <begin position="1"/>
        <end position="19"/>
    </location>
</feature>
<dbReference type="PANTHER" id="PTHR42951:SF4">
    <property type="entry name" value="ACYL-COENZYME A THIOESTERASE MBLAC2"/>
    <property type="match status" value="1"/>
</dbReference>
<proteinExistence type="inferred from homology"/>
<dbReference type="InterPro" id="IPR050855">
    <property type="entry name" value="NDM-1-like"/>
</dbReference>
<keyword evidence="12" id="KW-0046">Antibiotic resistance</keyword>
<feature type="domain" description="Metallo-beta-lactamase" evidence="14">
    <location>
        <begin position="43"/>
        <end position="227"/>
    </location>
</feature>
<dbReference type="PROSITE" id="PS00743">
    <property type="entry name" value="BETA_LACTAMASE_B_1"/>
    <property type="match status" value="1"/>
</dbReference>